<dbReference type="PANTHER" id="PTHR23530">
    <property type="entry name" value="TRANSPORT PROTEIN-RELATED"/>
    <property type="match status" value="1"/>
</dbReference>
<feature type="transmembrane region" description="Helical" evidence="2">
    <location>
        <begin position="329"/>
        <end position="348"/>
    </location>
</feature>
<accession>A0A7X6MBU6</accession>
<evidence type="ECO:0000256" key="2">
    <source>
        <dbReference type="SAM" id="Phobius"/>
    </source>
</evidence>
<dbReference type="GO" id="GO:0022857">
    <property type="term" value="F:transmembrane transporter activity"/>
    <property type="evidence" value="ECO:0007669"/>
    <property type="project" value="InterPro"/>
</dbReference>
<keyword evidence="2" id="KW-0472">Membrane</keyword>
<dbReference type="Gene3D" id="1.20.1250.20">
    <property type="entry name" value="MFS general substrate transporter like domains"/>
    <property type="match status" value="1"/>
</dbReference>
<proteinExistence type="predicted"/>
<dbReference type="InterPro" id="IPR011701">
    <property type="entry name" value="MFS"/>
</dbReference>
<feature type="transmembrane region" description="Helical" evidence="2">
    <location>
        <begin position="360"/>
        <end position="381"/>
    </location>
</feature>
<dbReference type="EMBL" id="JAAXPG010000007">
    <property type="protein sequence ID" value="NKY97937.1"/>
    <property type="molecule type" value="Genomic_DNA"/>
</dbReference>
<keyword evidence="2" id="KW-1133">Transmembrane helix</keyword>
<dbReference type="Proteomes" id="UP000553209">
    <property type="component" value="Unassembled WGS sequence"/>
</dbReference>
<feature type="transmembrane region" description="Helical" evidence="2">
    <location>
        <begin position="148"/>
        <end position="166"/>
    </location>
</feature>
<name>A0A7X6MBU6_9ACTN</name>
<reference evidence="3 4" key="1">
    <citation type="submission" date="2020-04" db="EMBL/GenBank/DDBJ databases">
        <title>MicrobeNet Type strains.</title>
        <authorList>
            <person name="Nicholson A.C."/>
        </authorList>
    </citation>
    <scope>NUCLEOTIDE SEQUENCE [LARGE SCALE GENOMIC DNA]</scope>
    <source>
        <strain evidence="3 4">ATCC 23612</strain>
    </source>
</reference>
<dbReference type="PANTHER" id="PTHR23530:SF1">
    <property type="entry name" value="PERMEASE, MAJOR FACILITATOR SUPERFAMILY-RELATED"/>
    <property type="match status" value="1"/>
</dbReference>
<evidence type="ECO:0000313" key="3">
    <source>
        <dbReference type="EMBL" id="NKY97937.1"/>
    </source>
</evidence>
<sequence length="433" mass="44405">MTTLSPRAHGTRASRLTRPLYAYAALGEFVLLYPLYALLFDETGLTVAQISSLFVLWSLSSVLASVPAGAWADVVPRRYLLAAAPLLAACAFVLWLLWPGYWTFALGFVLWGAGGALSSGALEALVYTELARRDASDRYARVMGVTRALDVAAVGAATLLAIPVMAHGGYAAVGAASVTACVLCALAALALPEHRAATGGSVSADAAATSEDTEAQTEEEGPSGYLDALRGGLAEARSSRRVRGAIVLVVAVTAFWEMLDEYVPLLVAESGVPTATVPVAVLVVWVFVPLGGLLAGPASRLPVRVLAVLVGLAAPAIAAGALLGGPAGWVLIGVGFGLCQTAGVVADARLQDRITGSSRATVTSLAGLGTDALTTASYLLYAGVFAMTGHALAFALFAAPYLVAALVLGRGGRGTRAARRSGRSPDRKEAADR</sequence>
<evidence type="ECO:0000313" key="4">
    <source>
        <dbReference type="Proteomes" id="UP000553209"/>
    </source>
</evidence>
<evidence type="ECO:0000256" key="1">
    <source>
        <dbReference type="SAM" id="MobiDB-lite"/>
    </source>
</evidence>
<organism evidence="3 4">
    <name type="scientific">Nocardiopsis alborubida</name>
    <dbReference type="NCBI Taxonomy" id="146802"/>
    <lineage>
        <taxon>Bacteria</taxon>
        <taxon>Bacillati</taxon>
        <taxon>Actinomycetota</taxon>
        <taxon>Actinomycetes</taxon>
        <taxon>Streptosporangiales</taxon>
        <taxon>Nocardiopsidaceae</taxon>
        <taxon>Nocardiopsis</taxon>
    </lineage>
</organism>
<feature type="transmembrane region" description="Helical" evidence="2">
    <location>
        <begin position="20"/>
        <end position="40"/>
    </location>
</feature>
<feature type="transmembrane region" description="Helical" evidence="2">
    <location>
        <begin position="172"/>
        <end position="191"/>
    </location>
</feature>
<protein>
    <submittedName>
        <fullName evidence="3">MFS transporter</fullName>
    </submittedName>
</protein>
<feature type="transmembrane region" description="Helical" evidence="2">
    <location>
        <begin position="242"/>
        <end position="259"/>
    </location>
</feature>
<feature type="transmembrane region" description="Helical" evidence="2">
    <location>
        <begin position="305"/>
        <end position="323"/>
    </location>
</feature>
<feature type="compositionally biased region" description="Acidic residues" evidence="1">
    <location>
        <begin position="211"/>
        <end position="221"/>
    </location>
</feature>
<gene>
    <name evidence="3" type="ORF">HGB44_09745</name>
</gene>
<feature type="transmembrane region" description="Helical" evidence="2">
    <location>
        <begin position="279"/>
        <end position="298"/>
    </location>
</feature>
<feature type="region of interest" description="Disordered" evidence="1">
    <location>
        <begin position="202"/>
        <end position="226"/>
    </location>
</feature>
<keyword evidence="2" id="KW-0812">Transmembrane</keyword>
<dbReference type="InterPro" id="IPR053160">
    <property type="entry name" value="MFS_DHA3_Transporter"/>
</dbReference>
<feature type="region of interest" description="Disordered" evidence="1">
    <location>
        <begin position="414"/>
        <end position="433"/>
    </location>
</feature>
<dbReference type="RefSeq" id="WP_061079813.1">
    <property type="nucleotide sequence ID" value="NZ_JAAXPG010000007.1"/>
</dbReference>
<dbReference type="AlphaFoldDB" id="A0A7X6MBU6"/>
<dbReference type="SUPFAM" id="SSF103473">
    <property type="entry name" value="MFS general substrate transporter"/>
    <property type="match status" value="1"/>
</dbReference>
<dbReference type="Pfam" id="PF07690">
    <property type="entry name" value="MFS_1"/>
    <property type="match status" value="1"/>
</dbReference>
<dbReference type="InterPro" id="IPR036259">
    <property type="entry name" value="MFS_trans_sf"/>
</dbReference>
<feature type="compositionally biased region" description="Basic and acidic residues" evidence="1">
    <location>
        <begin position="423"/>
        <end position="433"/>
    </location>
</feature>
<feature type="transmembrane region" description="Helical" evidence="2">
    <location>
        <begin position="387"/>
        <end position="409"/>
    </location>
</feature>
<comment type="caution">
    <text evidence="3">The sequence shown here is derived from an EMBL/GenBank/DDBJ whole genome shotgun (WGS) entry which is preliminary data.</text>
</comment>
<feature type="transmembrane region" description="Helical" evidence="2">
    <location>
        <begin position="104"/>
        <end position="127"/>
    </location>
</feature>
<feature type="transmembrane region" description="Helical" evidence="2">
    <location>
        <begin position="79"/>
        <end position="98"/>
    </location>
</feature>
<keyword evidence="4" id="KW-1185">Reference proteome</keyword>
<feature type="transmembrane region" description="Helical" evidence="2">
    <location>
        <begin position="52"/>
        <end position="72"/>
    </location>
</feature>